<dbReference type="GO" id="GO:0005886">
    <property type="term" value="C:plasma membrane"/>
    <property type="evidence" value="ECO:0007669"/>
    <property type="project" value="UniProtKB-SubCell"/>
</dbReference>
<comment type="caution">
    <text evidence="14">The sequence shown here is derived from an EMBL/GenBank/DDBJ whole genome shotgun (WGS) entry which is preliminary data.</text>
</comment>
<evidence type="ECO:0000256" key="10">
    <source>
        <dbReference type="ARBA" id="ARBA00025598"/>
    </source>
</evidence>
<evidence type="ECO:0000256" key="9">
    <source>
        <dbReference type="ARBA" id="ARBA00023143"/>
    </source>
</evidence>
<keyword evidence="9" id="KW-0975">Bacterial flagellum</keyword>
<evidence type="ECO:0000256" key="5">
    <source>
        <dbReference type="ARBA" id="ARBA00022475"/>
    </source>
</evidence>
<keyword evidence="14" id="KW-0969">Cilium</keyword>
<dbReference type="AlphaFoldDB" id="A0A0J9E2D3"/>
<dbReference type="PRINTS" id="PR00954">
    <property type="entry name" value="FLGMOTORFLIG"/>
</dbReference>
<evidence type="ECO:0000256" key="2">
    <source>
        <dbReference type="ARBA" id="ARBA00004413"/>
    </source>
</evidence>
<keyword evidence="7" id="KW-0283">Flagellar rotation</keyword>
<feature type="domain" description="Flagellar motor switch protein FliG N-terminal" evidence="13">
    <location>
        <begin position="1"/>
        <end position="93"/>
    </location>
</feature>
<comment type="similarity">
    <text evidence="3">Belongs to the FliG family.</text>
</comment>
<dbReference type="PANTHER" id="PTHR30534">
    <property type="entry name" value="FLAGELLAR MOTOR SWITCH PROTEIN FLIG"/>
    <property type="match status" value="1"/>
</dbReference>
<keyword evidence="14" id="KW-0282">Flagellum</keyword>
<dbReference type="GO" id="GO:0003774">
    <property type="term" value="F:cytoskeletal motor activity"/>
    <property type="evidence" value="ECO:0007669"/>
    <property type="project" value="InterPro"/>
</dbReference>
<dbReference type="InterPro" id="IPR023087">
    <property type="entry name" value="Flg_Motor_Flig_C"/>
</dbReference>
<evidence type="ECO:0000256" key="7">
    <source>
        <dbReference type="ARBA" id="ARBA00022779"/>
    </source>
</evidence>
<evidence type="ECO:0000313" key="14">
    <source>
        <dbReference type="EMBL" id="KMW57021.1"/>
    </source>
</evidence>
<dbReference type="InterPro" id="IPR032779">
    <property type="entry name" value="FliG_M"/>
</dbReference>
<dbReference type="PANTHER" id="PTHR30534:SF0">
    <property type="entry name" value="FLAGELLAR MOTOR SWITCH PROTEIN FLIG"/>
    <property type="match status" value="1"/>
</dbReference>
<dbReference type="Pfam" id="PF14841">
    <property type="entry name" value="FliG_M"/>
    <property type="match status" value="1"/>
</dbReference>
<dbReference type="Pfam" id="PF01706">
    <property type="entry name" value="FliG_C"/>
    <property type="match status" value="1"/>
</dbReference>
<sequence>MRLLQSEGVELSLKGLPEDIQIALSQQMAGMRYIKRDTLQAVVSEFVGELDDLGLHFPRSMRGTLEAIGETISDTAAAHLRRTAGVKSEGDPWERIGAMDVEQLLPIFLEEAIEIASVALSKLDVSKSAEILGKIPGERARRIAYATSHTGSVAPKTVRKIGETLLMQFDSEPPKAFDSGPVERVGAILNFSAAKTRDGVLEGLFEEDEEFGEAVKKAIFTFANIAGRVEPRDVPKIARDADNDQLIMALAFAGKKEEESKSSEFILSNMSQRMAAQLKDEIDAMGKIKESDGEAAMGHVVSVIRDLQTVGEIQLKVEGEDDEDEE</sequence>
<feature type="domain" description="Flagellar motor switch protein FliG middle" evidence="12">
    <location>
        <begin position="102"/>
        <end position="171"/>
    </location>
</feature>
<keyword evidence="5" id="KW-1003">Cell membrane</keyword>
<keyword evidence="14" id="KW-0966">Cell projection</keyword>
<evidence type="ECO:0000256" key="1">
    <source>
        <dbReference type="ARBA" id="ARBA00004117"/>
    </source>
</evidence>
<reference evidence="14 15" key="1">
    <citation type="submission" date="2015-06" db="EMBL/GenBank/DDBJ databases">
        <title>Draft genome sequence of an Alphaproteobacteria species associated to the Mediterranean sponge Oscarella lobularis.</title>
        <authorList>
            <person name="Jourda C."/>
            <person name="Santini S."/>
            <person name="Claverie J.-M."/>
        </authorList>
    </citation>
    <scope>NUCLEOTIDE SEQUENCE [LARGE SCALE GENOMIC DNA]</scope>
    <source>
        <strain evidence="14">IGS</strain>
    </source>
</reference>
<dbReference type="STRING" id="1675527.AIOL_001979"/>
<proteinExistence type="inferred from homology"/>
<dbReference type="GO" id="GO:0006935">
    <property type="term" value="P:chemotaxis"/>
    <property type="evidence" value="ECO:0007669"/>
    <property type="project" value="UniProtKB-KW"/>
</dbReference>
<dbReference type="PATRIC" id="fig|1675527.3.peg.2082"/>
<keyword evidence="15" id="KW-1185">Reference proteome</keyword>
<protein>
    <recommendedName>
        <fullName evidence="4">Flagellar motor switch protein FliG</fullName>
    </recommendedName>
</protein>
<dbReference type="InterPro" id="IPR011002">
    <property type="entry name" value="FliG_a-hlx"/>
</dbReference>
<comment type="subcellular location">
    <subcellularLocation>
        <location evidence="1">Bacterial flagellum basal body</location>
    </subcellularLocation>
    <subcellularLocation>
        <location evidence="2">Cell membrane</location>
        <topology evidence="2">Peripheral membrane protein</topology>
        <orientation evidence="2">Cytoplasmic side</orientation>
    </subcellularLocation>
</comment>
<keyword evidence="6" id="KW-0145">Chemotaxis</keyword>
<dbReference type="Proteomes" id="UP000037178">
    <property type="component" value="Unassembled WGS sequence"/>
</dbReference>
<accession>A0A0J9E2D3</accession>
<dbReference type="Pfam" id="PF14842">
    <property type="entry name" value="FliG_N"/>
    <property type="match status" value="1"/>
</dbReference>
<organism evidence="14 15">
    <name type="scientific">Candidatus Rhodobacter oscarellae</name>
    <dbReference type="NCBI Taxonomy" id="1675527"/>
    <lineage>
        <taxon>Bacteria</taxon>
        <taxon>Pseudomonadati</taxon>
        <taxon>Pseudomonadota</taxon>
        <taxon>Alphaproteobacteria</taxon>
        <taxon>Rhodobacterales</taxon>
        <taxon>Rhodobacter group</taxon>
        <taxon>Rhodobacter</taxon>
    </lineage>
</organism>
<name>A0A0J9E2D3_9RHOB</name>
<dbReference type="Gene3D" id="1.10.220.30">
    <property type="match status" value="2"/>
</dbReference>
<dbReference type="EMBL" id="LFTY01000002">
    <property type="protein sequence ID" value="KMW57021.1"/>
    <property type="molecule type" value="Genomic_DNA"/>
</dbReference>
<evidence type="ECO:0000259" key="13">
    <source>
        <dbReference type="Pfam" id="PF14842"/>
    </source>
</evidence>
<dbReference type="InterPro" id="IPR028263">
    <property type="entry name" value="FliG_N"/>
</dbReference>
<evidence type="ECO:0000313" key="15">
    <source>
        <dbReference type="Proteomes" id="UP000037178"/>
    </source>
</evidence>
<evidence type="ECO:0000256" key="6">
    <source>
        <dbReference type="ARBA" id="ARBA00022500"/>
    </source>
</evidence>
<dbReference type="GO" id="GO:0071973">
    <property type="term" value="P:bacterial-type flagellum-dependent cell motility"/>
    <property type="evidence" value="ECO:0007669"/>
    <property type="project" value="InterPro"/>
</dbReference>
<evidence type="ECO:0000259" key="12">
    <source>
        <dbReference type="Pfam" id="PF14841"/>
    </source>
</evidence>
<dbReference type="InterPro" id="IPR000090">
    <property type="entry name" value="Flg_Motor_Flig"/>
</dbReference>
<dbReference type="GO" id="GO:0009425">
    <property type="term" value="C:bacterial-type flagellum basal body"/>
    <property type="evidence" value="ECO:0007669"/>
    <property type="project" value="UniProtKB-SubCell"/>
</dbReference>
<evidence type="ECO:0000256" key="8">
    <source>
        <dbReference type="ARBA" id="ARBA00023136"/>
    </source>
</evidence>
<evidence type="ECO:0000256" key="4">
    <source>
        <dbReference type="ARBA" id="ARBA00021870"/>
    </source>
</evidence>
<feature type="domain" description="Flagellar motor switch protein FliG C-terminal" evidence="11">
    <location>
        <begin position="203"/>
        <end position="315"/>
    </location>
</feature>
<gene>
    <name evidence="14" type="ORF">AIOL_001979</name>
</gene>
<dbReference type="SUPFAM" id="SSF48029">
    <property type="entry name" value="FliG"/>
    <property type="match status" value="1"/>
</dbReference>
<evidence type="ECO:0000259" key="11">
    <source>
        <dbReference type="Pfam" id="PF01706"/>
    </source>
</evidence>
<keyword evidence="8" id="KW-0472">Membrane</keyword>
<evidence type="ECO:0000256" key="3">
    <source>
        <dbReference type="ARBA" id="ARBA00010299"/>
    </source>
</evidence>
<comment type="function">
    <text evidence="10">FliG is one of three proteins (FliG, FliN, FliM) that forms the rotor-mounted switch complex (C ring), located at the base of the basal body. This complex interacts with the CheY and CheZ chemotaxis proteins, in addition to contacting components of the motor that determine the direction of flagellar rotation.</text>
</comment>